<evidence type="ECO:0000313" key="1">
    <source>
        <dbReference type="EMBL" id="KAL3268365.1"/>
    </source>
</evidence>
<name>A0ABD2MPT3_9CUCU</name>
<dbReference type="EMBL" id="JABFTP020000021">
    <property type="protein sequence ID" value="KAL3268365.1"/>
    <property type="molecule type" value="Genomic_DNA"/>
</dbReference>
<evidence type="ECO:0008006" key="3">
    <source>
        <dbReference type="Google" id="ProtNLM"/>
    </source>
</evidence>
<gene>
    <name evidence="1" type="ORF">HHI36_007481</name>
</gene>
<comment type="caution">
    <text evidence="1">The sequence shown here is derived from an EMBL/GenBank/DDBJ whole genome shotgun (WGS) entry which is preliminary data.</text>
</comment>
<evidence type="ECO:0000313" key="2">
    <source>
        <dbReference type="Proteomes" id="UP001516400"/>
    </source>
</evidence>
<dbReference type="AlphaFoldDB" id="A0ABD2MPT3"/>
<proteinExistence type="predicted"/>
<keyword evidence="2" id="KW-1185">Reference proteome</keyword>
<reference evidence="1 2" key="1">
    <citation type="journal article" date="2021" name="BMC Biol.">
        <title>Horizontally acquired antibacterial genes associated with adaptive radiation of ladybird beetles.</title>
        <authorList>
            <person name="Li H.S."/>
            <person name="Tang X.F."/>
            <person name="Huang Y.H."/>
            <person name="Xu Z.Y."/>
            <person name="Chen M.L."/>
            <person name="Du X.Y."/>
            <person name="Qiu B.Y."/>
            <person name="Chen P.T."/>
            <person name="Zhang W."/>
            <person name="Slipinski A."/>
            <person name="Escalona H.E."/>
            <person name="Waterhouse R.M."/>
            <person name="Zwick A."/>
            <person name="Pang H."/>
        </authorList>
    </citation>
    <scope>NUCLEOTIDE SEQUENCE [LARGE SCALE GENOMIC DNA]</scope>
    <source>
        <strain evidence="1">SYSU2018</strain>
    </source>
</reference>
<dbReference type="Proteomes" id="UP001516400">
    <property type="component" value="Unassembled WGS sequence"/>
</dbReference>
<dbReference type="Gene3D" id="3.30.420.10">
    <property type="entry name" value="Ribonuclease H-like superfamily/Ribonuclease H"/>
    <property type="match status" value="1"/>
</dbReference>
<dbReference type="PANTHER" id="PTHR47326:SF1">
    <property type="entry name" value="HTH PSQ-TYPE DOMAIN-CONTAINING PROTEIN"/>
    <property type="match status" value="1"/>
</dbReference>
<accession>A0ABD2MPT3</accession>
<dbReference type="InterPro" id="IPR036397">
    <property type="entry name" value="RNaseH_sf"/>
</dbReference>
<organism evidence="1 2">
    <name type="scientific">Cryptolaemus montrouzieri</name>
    <dbReference type="NCBI Taxonomy" id="559131"/>
    <lineage>
        <taxon>Eukaryota</taxon>
        <taxon>Metazoa</taxon>
        <taxon>Ecdysozoa</taxon>
        <taxon>Arthropoda</taxon>
        <taxon>Hexapoda</taxon>
        <taxon>Insecta</taxon>
        <taxon>Pterygota</taxon>
        <taxon>Neoptera</taxon>
        <taxon>Endopterygota</taxon>
        <taxon>Coleoptera</taxon>
        <taxon>Polyphaga</taxon>
        <taxon>Cucujiformia</taxon>
        <taxon>Coccinelloidea</taxon>
        <taxon>Coccinellidae</taxon>
        <taxon>Scymninae</taxon>
        <taxon>Scymnini</taxon>
        <taxon>Cryptolaemus</taxon>
    </lineage>
</organism>
<protein>
    <recommendedName>
        <fullName evidence="3">Transposase</fullName>
    </recommendedName>
</protein>
<sequence length="81" mass="9813">MHPYSFIRLQKLKQTDLPKRLNLCENLLIWLQEDETIQQKIIWSDEAKFNESGITNRRDRHFWATENPHFIEVIDFKINSA</sequence>
<dbReference type="PANTHER" id="PTHR47326">
    <property type="entry name" value="TRANSPOSABLE ELEMENT TC3 TRANSPOSASE-LIKE PROTEIN"/>
    <property type="match status" value="1"/>
</dbReference>